<dbReference type="Gene3D" id="3.10.180.10">
    <property type="entry name" value="2,3-Dihydroxybiphenyl 1,2-Dioxygenase, domain 1"/>
    <property type="match status" value="1"/>
</dbReference>
<sequence>MNLQMSYTILRTTDLSVAERWYAKLLGRGPDNRPMKTLVQWNLSAQHGIGLSSRCRAAGSRVFVINPQRARISHSLQTREPAARHR</sequence>
<dbReference type="AlphaFoldDB" id="A0A841HW86"/>
<dbReference type="Proteomes" id="UP000588068">
    <property type="component" value="Unassembled WGS sequence"/>
</dbReference>
<name>A0A841HW86_9GAMM</name>
<accession>A0A841HW86</accession>
<comment type="caution">
    <text evidence="1">The sequence shown here is derived from an EMBL/GenBank/DDBJ whole genome shotgun (WGS) entry which is preliminary data.</text>
</comment>
<proteinExistence type="predicted"/>
<gene>
    <name evidence="1" type="ORF">HNQ60_005134</name>
</gene>
<dbReference type="InterPro" id="IPR029068">
    <property type="entry name" value="Glyas_Bleomycin-R_OHBP_Dase"/>
</dbReference>
<organism evidence="1 2">
    <name type="scientific">Povalibacter uvarum</name>
    <dbReference type="NCBI Taxonomy" id="732238"/>
    <lineage>
        <taxon>Bacteria</taxon>
        <taxon>Pseudomonadati</taxon>
        <taxon>Pseudomonadota</taxon>
        <taxon>Gammaproteobacteria</taxon>
        <taxon>Steroidobacterales</taxon>
        <taxon>Steroidobacteraceae</taxon>
        <taxon>Povalibacter</taxon>
    </lineage>
</organism>
<evidence type="ECO:0000313" key="1">
    <source>
        <dbReference type="EMBL" id="MBB6096212.1"/>
    </source>
</evidence>
<evidence type="ECO:0008006" key="3">
    <source>
        <dbReference type="Google" id="ProtNLM"/>
    </source>
</evidence>
<reference evidence="1 2" key="1">
    <citation type="submission" date="2020-08" db="EMBL/GenBank/DDBJ databases">
        <title>Genomic Encyclopedia of Type Strains, Phase IV (KMG-IV): sequencing the most valuable type-strain genomes for metagenomic binning, comparative biology and taxonomic classification.</title>
        <authorList>
            <person name="Goeker M."/>
        </authorList>
    </citation>
    <scope>NUCLEOTIDE SEQUENCE [LARGE SCALE GENOMIC DNA]</scope>
    <source>
        <strain evidence="1 2">DSM 26723</strain>
    </source>
</reference>
<dbReference type="EMBL" id="JACHHZ010000007">
    <property type="protein sequence ID" value="MBB6096212.1"/>
    <property type="molecule type" value="Genomic_DNA"/>
</dbReference>
<protein>
    <recommendedName>
        <fullName evidence="3">Glyoxalase-like domain-containing protein</fullName>
    </recommendedName>
</protein>
<keyword evidence="2" id="KW-1185">Reference proteome</keyword>
<evidence type="ECO:0000313" key="2">
    <source>
        <dbReference type="Proteomes" id="UP000588068"/>
    </source>
</evidence>